<reference evidence="1 2" key="1">
    <citation type="submission" date="2024-08" db="EMBL/GenBank/DDBJ databases">
        <title>Genome mining of Saccharopolyspora cebuensis PGLac3 from Nigerian medicinal plant.</title>
        <authorList>
            <person name="Ezeobiora C.E."/>
            <person name="Igbokwe N.H."/>
            <person name="Amin D.H."/>
            <person name="Mendie U.E."/>
        </authorList>
    </citation>
    <scope>NUCLEOTIDE SEQUENCE [LARGE SCALE GENOMIC DNA]</scope>
    <source>
        <strain evidence="1 2">PGLac3</strain>
    </source>
</reference>
<protein>
    <submittedName>
        <fullName evidence="1">Lasso RiPP family leader peptide-containing protein</fullName>
    </submittedName>
</protein>
<name>A0ABV4CS00_9PSEU</name>
<gene>
    <name evidence="1" type="ORF">AB8O55_24515</name>
</gene>
<comment type="caution">
    <text evidence="1">The sequence shown here is derived from an EMBL/GenBank/DDBJ whole genome shotgun (WGS) entry which is preliminary data.</text>
</comment>
<dbReference type="RefSeq" id="WP_345359826.1">
    <property type="nucleotide sequence ID" value="NZ_BAABII010000004.1"/>
</dbReference>
<evidence type="ECO:0000313" key="1">
    <source>
        <dbReference type="EMBL" id="MEY8042581.1"/>
    </source>
</evidence>
<keyword evidence="2" id="KW-1185">Reference proteome</keyword>
<dbReference type="Proteomes" id="UP001564626">
    <property type="component" value="Unassembled WGS sequence"/>
</dbReference>
<evidence type="ECO:0000313" key="2">
    <source>
        <dbReference type="Proteomes" id="UP001564626"/>
    </source>
</evidence>
<dbReference type="EMBL" id="JBGEHV010000060">
    <property type="protein sequence ID" value="MEY8042581.1"/>
    <property type="molecule type" value="Genomic_DNA"/>
</dbReference>
<organism evidence="1 2">
    <name type="scientific">Saccharopolyspora cebuensis</name>
    <dbReference type="NCBI Taxonomy" id="418759"/>
    <lineage>
        <taxon>Bacteria</taxon>
        <taxon>Bacillati</taxon>
        <taxon>Actinomycetota</taxon>
        <taxon>Actinomycetes</taxon>
        <taxon>Pseudonocardiales</taxon>
        <taxon>Pseudonocardiaceae</taxon>
        <taxon>Saccharopolyspora</taxon>
    </lineage>
</organism>
<proteinExistence type="predicted"/>
<sequence>MDGHDYIAPELVEVGGFGTDTLGGGGNRVYDYQGFFS</sequence>
<dbReference type="NCBIfam" id="NF033521">
    <property type="entry name" value="lasso_leader_L3"/>
    <property type="match status" value="1"/>
</dbReference>
<accession>A0ABV4CS00</accession>